<evidence type="ECO:0000313" key="2">
    <source>
        <dbReference type="EMBL" id="KAE9531446.1"/>
    </source>
</evidence>
<keyword evidence="3" id="KW-1185">Reference proteome</keyword>
<evidence type="ECO:0000256" key="1">
    <source>
        <dbReference type="SAM" id="Phobius"/>
    </source>
</evidence>
<organism evidence="2 3">
    <name type="scientific">Aphis glycines</name>
    <name type="common">Soybean aphid</name>
    <dbReference type="NCBI Taxonomy" id="307491"/>
    <lineage>
        <taxon>Eukaryota</taxon>
        <taxon>Metazoa</taxon>
        <taxon>Ecdysozoa</taxon>
        <taxon>Arthropoda</taxon>
        <taxon>Hexapoda</taxon>
        <taxon>Insecta</taxon>
        <taxon>Pterygota</taxon>
        <taxon>Neoptera</taxon>
        <taxon>Paraneoptera</taxon>
        <taxon>Hemiptera</taxon>
        <taxon>Sternorrhyncha</taxon>
        <taxon>Aphidomorpha</taxon>
        <taxon>Aphidoidea</taxon>
        <taxon>Aphididae</taxon>
        <taxon>Aphidini</taxon>
        <taxon>Aphis</taxon>
        <taxon>Aphis</taxon>
    </lineage>
</organism>
<accession>A0A6G0TE68</accession>
<comment type="caution">
    <text evidence="2">The sequence shown here is derived from an EMBL/GenBank/DDBJ whole genome shotgun (WGS) entry which is preliminary data.</text>
</comment>
<feature type="transmembrane region" description="Helical" evidence="1">
    <location>
        <begin position="60"/>
        <end position="79"/>
    </location>
</feature>
<proteinExistence type="predicted"/>
<keyword evidence="1" id="KW-0812">Transmembrane</keyword>
<gene>
    <name evidence="2" type="ORF">AGLY_010652</name>
</gene>
<evidence type="ECO:0000313" key="3">
    <source>
        <dbReference type="Proteomes" id="UP000475862"/>
    </source>
</evidence>
<keyword evidence="1" id="KW-1133">Transmembrane helix</keyword>
<dbReference type="Proteomes" id="UP000475862">
    <property type="component" value="Unassembled WGS sequence"/>
</dbReference>
<feature type="transmembrane region" description="Helical" evidence="1">
    <location>
        <begin position="99"/>
        <end position="122"/>
    </location>
</feature>
<keyword evidence="1" id="KW-0472">Membrane</keyword>
<reference evidence="2 3" key="1">
    <citation type="submission" date="2019-08" db="EMBL/GenBank/DDBJ databases">
        <title>The genome of the soybean aphid Biotype 1, its phylome, world population structure and adaptation to the North American continent.</title>
        <authorList>
            <person name="Giordano R."/>
            <person name="Donthu R.K."/>
            <person name="Hernandez A.G."/>
            <person name="Wright C.L."/>
            <person name="Zimin A.V."/>
        </authorList>
    </citation>
    <scope>NUCLEOTIDE SEQUENCE [LARGE SCALE GENOMIC DNA]</scope>
    <source>
        <tissue evidence="2">Whole aphids</tissue>
    </source>
</reference>
<dbReference type="EMBL" id="VYZN01000041">
    <property type="protein sequence ID" value="KAE9531446.1"/>
    <property type="molecule type" value="Genomic_DNA"/>
</dbReference>
<dbReference type="AlphaFoldDB" id="A0A6G0TE68"/>
<protein>
    <submittedName>
        <fullName evidence="2">Uncharacterized protein</fullName>
    </submittedName>
</protein>
<sequence>MPRAISPNEDKICGFKLRLTVLLLNVSKTRDKSPTKPIAAKHTWNSILFCKPINKYVLKYSIYLLNPFPIFSIRGLIAINASSCKPLSLLVLNITKRAFIMASAIFSTSSPLIFLITLCNVAHNSPCISKQSSFIDCKLIIWFKRLTGEHLIISIRASYAADLKFDLIPSPLSVVSSRP</sequence>
<name>A0A6G0TE68_APHGL</name>